<dbReference type="InterPro" id="IPR036909">
    <property type="entry name" value="Cyt_c-like_dom_sf"/>
</dbReference>
<reference evidence="9 10" key="1">
    <citation type="submission" date="2018-06" db="EMBL/GenBank/DDBJ databases">
        <title>Genomic Encyclopedia of Archaeal and Bacterial Type Strains, Phase II (KMG-II): from individual species to whole genera.</title>
        <authorList>
            <person name="Goeker M."/>
        </authorList>
    </citation>
    <scope>NUCLEOTIDE SEQUENCE [LARGE SCALE GENOMIC DNA]</scope>
    <source>
        <strain evidence="9 10">DSM 23241</strain>
    </source>
</reference>
<dbReference type="GO" id="GO:0046872">
    <property type="term" value="F:metal ion binding"/>
    <property type="evidence" value="ECO:0007669"/>
    <property type="project" value="UniProtKB-KW"/>
</dbReference>
<gene>
    <name evidence="9" type="ORF">LX80_00599</name>
</gene>
<feature type="transmembrane region" description="Helical" evidence="6">
    <location>
        <begin position="43"/>
        <end position="63"/>
    </location>
</feature>
<feature type="compositionally biased region" description="Low complexity" evidence="5">
    <location>
        <begin position="372"/>
        <end position="383"/>
    </location>
</feature>
<dbReference type="PANTHER" id="PTHR33751:SF1">
    <property type="entry name" value="CBB3-TYPE CYTOCHROME C OXIDASE SUBUNIT FIXP"/>
    <property type="match status" value="1"/>
</dbReference>
<protein>
    <submittedName>
        <fullName evidence="9">Cytochrome c oxidase cbb3-type subunit 3</fullName>
    </submittedName>
</protein>
<keyword evidence="6" id="KW-0472">Membrane</keyword>
<evidence type="ECO:0000313" key="9">
    <source>
        <dbReference type="EMBL" id="PZX64403.1"/>
    </source>
</evidence>
<dbReference type="Gene3D" id="1.10.760.10">
    <property type="entry name" value="Cytochrome c-like domain"/>
    <property type="match status" value="1"/>
</dbReference>
<dbReference type="Proteomes" id="UP000249720">
    <property type="component" value="Unassembled WGS sequence"/>
</dbReference>
<dbReference type="OrthoDB" id="9811281at2"/>
<dbReference type="Gene3D" id="6.10.280.130">
    <property type="match status" value="1"/>
</dbReference>
<dbReference type="EMBL" id="QKZV01000002">
    <property type="protein sequence ID" value="PZX64403.1"/>
    <property type="molecule type" value="Genomic_DNA"/>
</dbReference>
<dbReference type="GO" id="GO:0020037">
    <property type="term" value="F:heme binding"/>
    <property type="evidence" value="ECO:0007669"/>
    <property type="project" value="InterPro"/>
</dbReference>
<evidence type="ECO:0000256" key="6">
    <source>
        <dbReference type="SAM" id="Phobius"/>
    </source>
</evidence>
<keyword evidence="6" id="KW-0812">Transmembrane</keyword>
<feature type="transmembrane region" description="Helical" evidence="6">
    <location>
        <begin position="84"/>
        <end position="102"/>
    </location>
</feature>
<dbReference type="AlphaFoldDB" id="A0A2W7RUP3"/>
<evidence type="ECO:0000256" key="4">
    <source>
        <dbReference type="PROSITE-ProRule" id="PRU00433"/>
    </source>
</evidence>
<evidence type="ECO:0000256" key="7">
    <source>
        <dbReference type="SAM" id="SignalP"/>
    </source>
</evidence>
<feature type="transmembrane region" description="Helical" evidence="6">
    <location>
        <begin position="210"/>
        <end position="227"/>
    </location>
</feature>
<feature type="region of interest" description="Disordered" evidence="5">
    <location>
        <begin position="354"/>
        <end position="393"/>
    </location>
</feature>
<evidence type="ECO:0000259" key="8">
    <source>
        <dbReference type="PROSITE" id="PS51007"/>
    </source>
</evidence>
<name>A0A2W7RUP3_9BACT</name>
<dbReference type="InterPro" id="IPR032858">
    <property type="entry name" value="CcoP_N"/>
</dbReference>
<dbReference type="PROSITE" id="PS51007">
    <property type="entry name" value="CYTC"/>
    <property type="match status" value="1"/>
</dbReference>
<organism evidence="9 10">
    <name type="scientific">Hydrotalea sandarakina</name>
    <dbReference type="NCBI Taxonomy" id="1004304"/>
    <lineage>
        <taxon>Bacteria</taxon>
        <taxon>Pseudomonadati</taxon>
        <taxon>Bacteroidota</taxon>
        <taxon>Chitinophagia</taxon>
        <taxon>Chitinophagales</taxon>
        <taxon>Chitinophagaceae</taxon>
        <taxon>Hydrotalea</taxon>
    </lineage>
</organism>
<dbReference type="InterPro" id="IPR038414">
    <property type="entry name" value="CcoP_N_sf"/>
</dbReference>
<evidence type="ECO:0000313" key="10">
    <source>
        <dbReference type="Proteomes" id="UP000249720"/>
    </source>
</evidence>
<evidence type="ECO:0000256" key="5">
    <source>
        <dbReference type="SAM" id="MobiDB-lite"/>
    </source>
</evidence>
<proteinExistence type="predicted"/>
<keyword evidence="6" id="KW-1133">Transmembrane helix</keyword>
<keyword evidence="2 4" id="KW-0479">Metal-binding</keyword>
<dbReference type="InterPro" id="IPR009056">
    <property type="entry name" value="Cyt_c-like_dom"/>
</dbReference>
<dbReference type="PANTHER" id="PTHR33751">
    <property type="entry name" value="CBB3-TYPE CYTOCHROME C OXIDASE SUBUNIT FIXP"/>
    <property type="match status" value="1"/>
</dbReference>
<evidence type="ECO:0000256" key="1">
    <source>
        <dbReference type="ARBA" id="ARBA00022617"/>
    </source>
</evidence>
<feature type="signal peptide" evidence="7">
    <location>
        <begin position="1"/>
        <end position="27"/>
    </location>
</feature>
<evidence type="ECO:0000256" key="3">
    <source>
        <dbReference type="ARBA" id="ARBA00023004"/>
    </source>
</evidence>
<dbReference type="InterPro" id="IPR050597">
    <property type="entry name" value="Cytochrome_c_Oxidase_Subunit"/>
</dbReference>
<dbReference type="Pfam" id="PF14715">
    <property type="entry name" value="FixP_N"/>
    <property type="match status" value="1"/>
</dbReference>
<dbReference type="SUPFAM" id="SSF46626">
    <property type="entry name" value="Cytochrome c"/>
    <property type="match status" value="1"/>
</dbReference>
<keyword evidence="10" id="KW-1185">Reference proteome</keyword>
<keyword evidence="7" id="KW-0732">Signal</keyword>
<feature type="chain" id="PRO_5015943172" evidence="7">
    <location>
        <begin position="28"/>
        <end position="393"/>
    </location>
</feature>
<sequence length="393" mass="43689">MNTLFKKIKFSKWMIGLLTCLPMGAFAAGPPQPSALSFPIAQILVVIIIFLLLAIVLLANVLIGTARFKITEEQEKKKSNNTSNITLLLVGIFSLLSMQAFAADNPETTVEKVTNYGGLTAMGYYTLVSVVLLELLILLVLIYNIKFLLRKQRDSIAVAETETAKAESKNSFKNWWNKFNRLKPIKDEAEIDLGHDYDGIRELDNRLPPWWLYGFYVSIVFAGIYLFRYHVAHSAPLSKEELQISLAKAEEEKQAYLKLSKANVDENTVKYLTDPSDLEAGKQIFTTTCAACHQADGGGLVGPNLTDDYWLHGCSIKDIFKSITYGWPEKGMKSWKDDYSPLQIEQIASYVKSLHGTKPKNPKEPQGTLCTDNSSAPAANADSTKSTTAATIQ</sequence>
<evidence type="ECO:0000256" key="2">
    <source>
        <dbReference type="ARBA" id="ARBA00022723"/>
    </source>
</evidence>
<keyword evidence="3 4" id="KW-0408">Iron</keyword>
<feature type="compositionally biased region" description="Polar residues" evidence="5">
    <location>
        <begin position="384"/>
        <end position="393"/>
    </location>
</feature>
<feature type="transmembrane region" description="Helical" evidence="6">
    <location>
        <begin position="122"/>
        <end position="143"/>
    </location>
</feature>
<dbReference type="Pfam" id="PF13442">
    <property type="entry name" value="Cytochrome_CBB3"/>
    <property type="match status" value="1"/>
</dbReference>
<dbReference type="RefSeq" id="WP_111293587.1">
    <property type="nucleotide sequence ID" value="NZ_QKZV01000002.1"/>
</dbReference>
<dbReference type="GO" id="GO:0009055">
    <property type="term" value="F:electron transfer activity"/>
    <property type="evidence" value="ECO:0007669"/>
    <property type="project" value="InterPro"/>
</dbReference>
<feature type="domain" description="Cytochrome c" evidence="8">
    <location>
        <begin position="276"/>
        <end position="355"/>
    </location>
</feature>
<keyword evidence="1 4" id="KW-0349">Heme</keyword>
<comment type="caution">
    <text evidence="9">The sequence shown here is derived from an EMBL/GenBank/DDBJ whole genome shotgun (WGS) entry which is preliminary data.</text>
</comment>
<accession>A0A2W7RUP3</accession>